<comment type="caution">
    <text evidence="1">The sequence shown here is derived from an EMBL/GenBank/DDBJ whole genome shotgun (WGS) entry which is preliminary data.</text>
</comment>
<keyword evidence="2" id="KW-1185">Reference proteome</keyword>
<evidence type="ECO:0000313" key="2">
    <source>
        <dbReference type="Proteomes" id="UP001239111"/>
    </source>
</evidence>
<organism evidence="1 2">
    <name type="scientific">Eretmocerus hayati</name>
    <dbReference type="NCBI Taxonomy" id="131215"/>
    <lineage>
        <taxon>Eukaryota</taxon>
        <taxon>Metazoa</taxon>
        <taxon>Ecdysozoa</taxon>
        <taxon>Arthropoda</taxon>
        <taxon>Hexapoda</taxon>
        <taxon>Insecta</taxon>
        <taxon>Pterygota</taxon>
        <taxon>Neoptera</taxon>
        <taxon>Endopterygota</taxon>
        <taxon>Hymenoptera</taxon>
        <taxon>Apocrita</taxon>
        <taxon>Proctotrupomorpha</taxon>
        <taxon>Chalcidoidea</taxon>
        <taxon>Aphelinidae</taxon>
        <taxon>Aphelininae</taxon>
        <taxon>Eretmocerus</taxon>
    </lineage>
</organism>
<name>A0ACC2PMM7_9HYME</name>
<dbReference type="Proteomes" id="UP001239111">
    <property type="component" value="Chromosome 1"/>
</dbReference>
<dbReference type="EMBL" id="CM056741">
    <property type="protein sequence ID" value="KAJ8684348.1"/>
    <property type="molecule type" value="Genomic_DNA"/>
</dbReference>
<proteinExistence type="predicted"/>
<reference evidence="1" key="1">
    <citation type="submission" date="2023-04" db="EMBL/GenBank/DDBJ databases">
        <title>A chromosome-level genome assembly of the parasitoid wasp Eretmocerus hayati.</title>
        <authorList>
            <person name="Zhong Y."/>
            <person name="Liu S."/>
            <person name="Liu Y."/>
        </authorList>
    </citation>
    <scope>NUCLEOTIDE SEQUENCE</scope>
    <source>
        <strain evidence="1">ZJU_SS_LIU_2023</strain>
    </source>
</reference>
<accession>A0ACC2PMM7</accession>
<sequence>MLKFVIVFALAATCALAAPAQEQQKQLSLFEQAYDVYSSCAAESDLTTCLKLRALGLVERASRSVNIDVIDGLRIVQTEEAKANSRDARSLNEVEASLPADPVAREAAVDDALIERGARFLSTHTVELSMPKEVSRALDESRGKKKKIKSLIPILLLLKLKAAALIPIALAGLALLAFKAVIIGKIALVISLILAFQKLFGNKHQSFDVVAHEVPHHHDEHHGSGWGRSLEMAYSAHKPE</sequence>
<gene>
    <name evidence="1" type="ORF">QAD02_020140</name>
</gene>
<protein>
    <submittedName>
        <fullName evidence="1">Uncharacterized protein</fullName>
    </submittedName>
</protein>
<evidence type="ECO:0000313" key="1">
    <source>
        <dbReference type="EMBL" id="KAJ8684348.1"/>
    </source>
</evidence>